<reference evidence="2 3" key="1">
    <citation type="submission" date="2020-08" db="EMBL/GenBank/DDBJ databases">
        <title>Sequencing the genomes of 1000 actinobacteria strains.</title>
        <authorList>
            <person name="Klenk H.-P."/>
        </authorList>
    </citation>
    <scope>NUCLEOTIDE SEQUENCE [LARGE SCALE GENOMIC DNA]</scope>
    <source>
        <strain evidence="2 3">DSM 17294</strain>
    </source>
</reference>
<proteinExistence type="predicted"/>
<dbReference type="AlphaFoldDB" id="A0A841E2X8"/>
<dbReference type="RefSeq" id="WP_184840214.1">
    <property type="nucleotide sequence ID" value="NZ_BAAAVN010000002.1"/>
</dbReference>
<organism evidence="2 3">
    <name type="scientific">Kribbella solani</name>
    <dbReference type="NCBI Taxonomy" id="236067"/>
    <lineage>
        <taxon>Bacteria</taxon>
        <taxon>Bacillati</taxon>
        <taxon>Actinomycetota</taxon>
        <taxon>Actinomycetes</taxon>
        <taxon>Propionibacteriales</taxon>
        <taxon>Kribbellaceae</taxon>
        <taxon>Kribbella</taxon>
    </lineage>
</organism>
<evidence type="ECO:0000256" key="1">
    <source>
        <dbReference type="SAM" id="MobiDB-lite"/>
    </source>
</evidence>
<dbReference type="Proteomes" id="UP000558997">
    <property type="component" value="Unassembled WGS sequence"/>
</dbReference>
<gene>
    <name evidence="2" type="ORF">HDA44_006088</name>
</gene>
<dbReference type="EMBL" id="JACHNF010000001">
    <property type="protein sequence ID" value="MBB5982747.1"/>
    <property type="molecule type" value="Genomic_DNA"/>
</dbReference>
<evidence type="ECO:0000313" key="2">
    <source>
        <dbReference type="EMBL" id="MBB5982747.1"/>
    </source>
</evidence>
<feature type="region of interest" description="Disordered" evidence="1">
    <location>
        <begin position="1"/>
        <end position="24"/>
    </location>
</feature>
<evidence type="ECO:0000313" key="3">
    <source>
        <dbReference type="Proteomes" id="UP000558997"/>
    </source>
</evidence>
<name>A0A841E2X8_9ACTN</name>
<keyword evidence="3" id="KW-1185">Reference proteome</keyword>
<accession>A0A841E2X8</accession>
<comment type="caution">
    <text evidence="2">The sequence shown here is derived from an EMBL/GenBank/DDBJ whole genome shotgun (WGS) entry which is preliminary data.</text>
</comment>
<sequence length="57" mass="6168">MWTRWDGLTAHQDGPMSGGFGWMSEDAQTQPKTVSFYINAGHPAGGKLAIALYEPVS</sequence>
<protein>
    <submittedName>
        <fullName evidence="2">Uncharacterized protein</fullName>
    </submittedName>
</protein>